<dbReference type="Proteomes" id="UP000774326">
    <property type="component" value="Unassembled WGS sequence"/>
</dbReference>
<feature type="transmembrane region" description="Helical" evidence="6">
    <location>
        <begin position="6"/>
        <end position="24"/>
    </location>
</feature>
<feature type="transmembrane region" description="Helical" evidence="6">
    <location>
        <begin position="326"/>
        <end position="354"/>
    </location>
</feature>
<proteinExistence type="inferred from homology"/>
<feature type="transmembrane region" description="Helical" evidence="6">
    <location>
        <begin position="421"/>
        <end position="440"/>
    </location>
</feature>
<keyword evidence="3 6" id="KW-0812">Transmembrane</keyword>
<evidence type="ECO:0000256" key="6">
    <source>
        <dbReference type="SAM" id="Phobius"/>
    </source>
</evidence>
<evidence type="ECO:0000256" key="5">
    <source>
        <dbReference type="ARBA" id="ARBA00023136"/>
    </source>
</evidence>
<reference evidence="7" key="2">
    <citation type="submission" date="2021-01" db="EMBL/GenBank/DDBJ databases">
        <authorList>
            <person name="Schikora-Tamarit M.A."/>
        </authorList>
    </citation>
    <scope>NUCLEOTIDE SEQUENCE</scope>
    <source>
        <strain evidence="7">CBS2887</strain>
    </source>
</reference>
<evidence type="ECO:0000313" key="8">
    <source>
        <dbReference type="Proteomes" id="UP000774326"/>
    </source>
</evidence>
<keyword evidence="4 6" id="KW-1133">Transmembrane helix</keyword>
<dbReference type="Pfam" id="PF04791">
    <property type="entry name" value="LMBR1"/>
    <property type="match status" value="1"/>
</dbReference>
<evidence type="ECO:0000256" key="3">
    <source>
        <dbReference type="ARBA" id="ARBA00022692"/>
    </source>
</evidence>
<reference evidence="7" key="1">
    <citation type="journal article" date="2021" name="Open Biol.">
        <title>Shared evolutionary footprints suggest mitochondrial oxidative damage underlies multiple complex I losses in fungi.</title>
        <authorList>
            <person name="Schikora-Tamarit M.A."/>
            <person name="Marcet-Houben M."/>
            <person name="Nosek J."/>
            <person name="Gabaldon T."/>
        </authorList>
    </citation>
    <scope>NUCLEOTIDE SEQUENCE</scope>
    <source>
        <strain evidence="7">CBS2887</strain>
    </source>
</reference>
<dbReference type="GO" id="GO:0016020">
    <property type="term" value="C:membrane"/>
    <property type="evidence" value="ECO:0007669"/>
    <property type="project" value="UniProtKB-SubCell"/>
</dbReference>
<evidence type="ECO:0000313" key="7">
    <source>
        <dbReference type="EMBL" id="KAH3682432.1"/>
    </source>
</evidence>
<keyword evidence="5 6" id="KW-0472">Membrane</keyword>
<comment type="similarity">
    <text evidence="2">Belongs to the LIMR family.</text>
</comment>
<feature type="transmembrane region" description="Helical" evidence="6">
    <location>
        <begin position="151"/>
        <end position="175"/>
    </location>
</feature>
<dbReference type="InterPro" id="IPR006876">
    <property type="entry name" value="LMBR1-like_membr_prot"/>
</dbReference>
<name>A0A9P8Q202_WICPI</name>
<dbReference type="EMBL" id="JAEUBG010003692">
    <property type="protein sequence ID" value="KAH3682432.1"/>
    <property type="molecule type" value="Genomic_DNA"/>
</dbReference>
<organism evidence="7 8">
    <name type="scientific">Wickerhamomyces pijperi</name>
    <name type="common">Yeast</name>
    <name type="synonym">Pichia pijperi</name>
    <dbReference type="NCBI Taxonomy" id="599730"/>
    <lineage>
        <taxon>Eukaryota</taxon>
        <taxon>Fungi</taxon>
        <taxon>Dikarya</taxon>
        <taxon>Ascomycota</taxon>
        <taxon>Saccharomycotina</taxon>
        <taxon>Saccharomycetes</taxon>
        <taxon>Phaffomycetales</taxon>
        <taxon>Wickerhamomycetaceae</taxon>
        <taxon>Wickerhamomyces</taxon>
    </lineage>
</organism>
<dbReference type="OrthoDB" id="203099at2759"/>
<dbReference type="InterPro" id="IPR051584">
    <property type="entry name" value="GPCR-associated_LMBR1"/>
</dbReference>
<keyword evidence="8" id="KW-1185">Reference proteome</keyword>
<feature type="transmembrane region" description="Helical" evidence="6">
    <location>
        <begin position="380"/>
        <end position="400"/>
    </location>
</feature>
<dbReference type="PANTHER" id="PTHR21355:SF0">
    <property type="entry name" value="G-PROTEIN COUPLED RECEPTOR-ASSOCIATED PROTEIN LMBRD2"/>
    <property type="match status" value="1"/>
</dbReference>
<protein>
    <submittedName>
        <fullName evidence="7">Uncharacterized protein</fullName>
    </submittedName>
</protein>
<feature type="transmembrane region" description="Helical" evidence="6">
    <location>
        <begin position="472"/>
        <end position="489"/>
    </location>
</feature>
<evidence type="ECO:0000256" key="1">
    <source>
        <dbReference type="ARBA" id="ARBA00004141"/>
    </source>
</evidence>
<comment type="subcellular location">
    <subcellularLocation>
        <location evidence="1">Membrane</location>
        <topology evidence="1">Multi-pass membrane protein</topology>
    </subcellularLocation>
</comment>
<sequence length="606" mass="69396">MILSLILFSIATVILSTLVLNRFISFKTQPSVSFSLIILISLFIPISITFLLPIDILSSNGSNESNFFFLKPDIILGFWKFEYWTAFLFMWGVLPMLQEYYRSGEFGTVAKLKDAFMENVKFLLIVGAIGVVGLVYFFAKYGFTFGTFQNLLIALSHTYSLVLSLWLMAHGLVAIPRRRWNDNFNLDYQMECLYLEIPRAHEELNEALYQFKDICAIINSLQNITGIEQSVFHKEVAFLNSLIPHDLNLRNHIISAEFTSIQQLTVHGLSKLHQTYKNEKTNYESASYEFNKHKIQVLNLQDIIESKTTGTLQFRSFTPWVRNGRLLYLIYVFFIPVVNLLFALFQFSLSFIVIESELSHSTRFSIINILLLKESISPTWKFIISMVILTYMALCAMISLTRVKVFRIYHLFPKQSNPVSVVFFTMYANRLTIPLSFNFFNFLQNDKIQSQFDSFLGVMINSSMLGGFLNNVLPRLIIIPVLLAAFNVFDKIKKWISWEYLADLIESDEDDLSDSTKRDNLIKQGKQIIQRELGSSATGTAANTRINFRNSPLQSNESQLDLNIGSGFEVDQPTGMFSGVKSLWGKLTGSNNIDSLTIPVDVEDRL</sequence>
<comment type="caution">
    <text evidence="7">The sequence shown here is derived from an EMBL/GenBank/DDBJ whole genome shotgun (WGS) entry which is preliminary data.</text>
</comment>
<accession>A0A9P8Q202</accession>
<feature type="transmembrane region" description="Helical" evidence="6">
    <location>
        <begin position="120"/>
        <end position="139"/>
    </location>
</feature>
<gene>
    <name evidence="7" type="ORF">WICPIJ_006618</name>
</gene>
<feature type="transmembrane region" description="Helical" evidence="6">
    <location>
        <begin position="74"/>
        <end position="94"/>
    </location>
</feature>
<evidence type="ECO:0000256" key="2">
    <source>
        <dbReference type="ARBA" id="ARBA00010487"/>
    </source>
</evidence>
<dbReference type="AlphaFoldDB" id="A0A9P8Q202"/>
<evidence type="ECO:0000256" key="4">
    <source>
        <dbReference type="ARBA" id="ARBA00022989"/>
    </source>
</evidence>
<dbReference type="PANTHER" id="PTHR21355">
    <property type="entry name" value="G-PROTEIN COUPLED RECEPTOR-ASSOCIATED PROTEIN LMBRD2"/>
    <property type="match status" value="1"/>
</dbReference>
<feature type="transmembrane region" description="Helical" evidence="6">
    <location>
        <begin position="36"/>
        <end position="54"/>
    </location>
</feature>